<gene>
    <name evidence="2" type="ORF">MM239_09250</name>
</gene>
<dbReference type="Proteomes" id="UP001165489">
    <property type="component" value="Unassembled WGS sequence"/>
</dbReference>
<evidence type="ECO:0000259" key="1">
    <source>
        <dbReference type="Pfam" id="PF13173"/>
    </source>
</evidence>
<name>A0ABS9UZK0_9BACT</name>
<evidence type="ECO:0000313" key="2">
    <source>
        <dbReference type="EMBL" id="MCH7409581.1"/>
    </source>
</evidence>
<protein>
    <submittedName>
        <fullName evidence="2">AAA family ATPase</fullName>
    </submittedName>
</protein>
<reference evidence="2" key="1">
    <citation type="submission" date="2022-03" db="EMBL/GenBank/DDBJ databases">
        <title>De novo assembled genomes of Belliella spp. (Cyclobacteriaceae) strains.</title>
        <authorList>
            <person name="Szabo A."/>
            <person name="Korponai K."/>
            <person name="Felfoldi T."/>
        </authorList>
    </citation>
    <scope>NUCLEOTIDE SEQUENCE</scope>
    <source>
        <strain evidence="2">DSM 111904</strain>
    </source>
</reference>
<proteinExistence type="predicted"/>
<dbReference type="InterPro" id="IPR041682">
    <property type="entry name" value="AAA_14"/>
</dbReference>
<comment type="caution">
    <text evidence="2">The sequence shown here is derived from an EMBL/GenBank/DDBJ whole genome shotgun (WGS) entry which is preliminary data.</text>
</comment>
<accession>A0ABS9UZK0</accession>
<dbReference type="EMBL" id="JAKZGP010000019">
    <property type="protein sequence ID" value="MCH7409581.1"/>
    <property type="molecule type" value="Genomic_DNA"/>
</dbReference>
<sequence length="59" mass="6768">MIQGPWQVGKTWLMKSFGQSEFEDVAYINLESSKELRELFESTFDLNRILLGIQVSTGV</sequence>
<dbReference type="RefSeq" id="WP_241347921.1">
    <property type="nucleotide sequence ID" value="NZ_JAKZGP010000019.1"/>
</dbReference>
<dbReference type="Pfam" id="PF13173">
    <property type="entry name" value="AAA_14"/>
    <property type="match status" value="1"/>
</dbReference>
<evidence type="ECO:0000313" key="3">
    <source>
        <dbReference type="Proteomes" id="UP001165489"/>
    </source>
</evidence>
<organism evidence="2 3">
    <name type="scientific">Belliella filtrata</name>
    <dbReference type="NCBI Taxonomy" id="2923435"/>
    <lineage>
        <taxon>Bacteria</taxon>
        <taxon>Pseudomonadati</taxon>
        <taxon>Bacteroidota</taxon>
        <taxon>Cytophagia</taxon>
        <taxon>Cytophagales</taxon>
        <taxon>Cyclobacteriaceae</taxon>
        <taxon>Belliella</taxon>
    </lineage>
</organism>
<feature type="domain" description="AAA" evidence="1">
    <location>
        <begin position="1"/>
        <end position="50"/>
    </location>
</feature>
<keyword evidence="3" id="KW-1185">Reference proteome</keyword>